<organism evidence="1">
    <name type="scientific">Setaria italica</name>
    <name type="common">Foxtail millet</name>
    <name type="synonym">Panicum italicum</name>
    <dbReference type="NCBI Taxonomy" id="4555"/>
    <lineage>
        <taxon>Eukaryota</taxon>
        <taxon>Viridiplantae</taxon>
        <taxon>Streptophyta</taxon>
        <taxon>Embryophyta</taxon>
        <taxon>Tracheophyta</taxon>
        <taxon>Spermatophyta</taxon>
        <taxon>Magnoliopsida</taxon>
        <taxon>Liliopsida</taxon>
        <taxon>Poales</taxon>
        <taxon>Poaceae</taxon>
        <taxon>PACMAD clade</taxon>
        <taxon>Panicoideae</taxon>
        <taxon>Panicodae</taxon>
        <taxon>Paniceae</taxon>
        <taxon>Cenchrinae</taxon>
        <taxon>Setaria</taxon>
    </lineage>
</organism>
<protein>
    <submittedName>
        <fullName evidence="1">Uncharacterized protein</fullName>
    </submittedName>
</protein>
<proteinExistence type="predicted"/>
<accession>A0A368R6H3</accession>
<reference evidence="1" key="2">
    <citation type="submission" date="2015-07" db="EMBL/GenBank/DDBJ databases">
        <authorList>
            <person name="Noorani M."/>
        </authorList>
    </citation>
    <scope>NUCLEOTIDE SEQUENCE</scope>
    <source>
        <strain evidence="1">Yugu1</strain>
    </source>
</reference>
<sequence length="67" mass="7624">MVIGKHAPKLMLTIPKEPKLQTSPIHWFEMSSSHGKCRDFLIFCFVFTLEIATDQQVNACMAKPCDL</sequence>
<reference evidence="1" key="1">
    <citation type="journal article" date="2012" name="Nat. Biotechnol.">
        <title>Reference genome sequence of the model plant Setaria.</title>
        <authorList>
            <person name="Bennetzen J.L."/>
            <person name="Schmutz J."/>
            <person name="Wang H."/>
            <person name="Percifield R."/>
            <person name="Hawkins J."/>
            <person name="Pontaroli A.C."/>
            <person name="Estep M."/>
            <person name="Feng L."/>
            <person name="Vaughn J.N."/>
            <person name="Grimwood J."/>
            <person name="Jenkins J."/>
            <person name="Barry K."/>
            <person name="Lindquist E."/>
            <person name="Hellsten U."/>
            <person name="Deshpande S."/>
            <person name="Wang X."/>
            <person name="Wu X."/>
            <person name="Mitros T."/>
            <person name="Triplett J."/>
            <person name="Yang X."/>
            <person name="Ye C.Y."/>
            <person name="Mauro-Herrera M."/>
            <person name="Wang L."/>
            <person name="Li P."/>
            <person name="Sharma M."/>
            <person name="Sharma R."/>
            <person name="Ronald P.C."/>
            <person name="Panaud O."/>
            <person name="Kellogg E.A."/>
            <person name="Brutnell T.P."/>
            <person name="Doust A.N."/>
            <person name="Tuskan G.A."/>
            <person name="Rokhsar D."/>
            <person name="Devos K.M."/>
        </authorList>
    </citation>
    <scope>NUCLEOTIDE SEQUENCE [LARGE SCALE GENOMIC DNA]</scope>
    <source>
        <strain evidence="1">Yugu1</strain>
    </source>
</reference>
<dbReference type="EMBL" id="CM003532">
    <property type="protein sequence ID" value="RCV25791.1"/>
    <property type="molecule type" value="Genomic_DNA"/>
</dbReference>
<name>A0A368R6H3_SETIT</name>
<gene>
    <name evidence="1" type="ORF">SETIT_5G194200v2</name>
</gene>
<evidence type="ECO:0000313" key="1">
    <source>
        <dbReference type="EMBL" id="RCV25791.1"/>
    </source>
</evidence>
<dbReference type="AlphaFoldDB" id="A0A368R6H3"/>